<name>A0AAI9X2N5_PENTH</name>
<feature type="region of interest" description="Disordered" evidence="1">
    <location>
        <begin position="1"/>
        <end position="29"/>
    </location>
</feature>
<protein>
    <submittedName>
        <fullName evidence="2">Uncharacterized protein</fullName>
    </submittedName>
</protein>
<gene>
    <name evidence="2" type="ORF">VN97_g11836</name>
</gene>
<reference evidence="2" key="2">
    <citation type="journal article" date="2016" name="Fungal Biol.">
        <title>Ochratoxin A production by Penicillium thymicola.</title>
        <authorList>
            <person name="Nguyen H.D.T."/>
            <person name="McMullin D.R."/>
            <person name="Ponomareva E."/>
            <person name="Riley R."/>
            <person name="Pomraning K.R."/>
            <person name="Baker S.E."/>
            <person name="Seifert K.A."/>
        </authorList>
    </citation>
    <scope>NUCLEOTIDE SEQUENCE</scope>
    <source>
        <strain evidence="2">DAOM 180753</strain>
    </source>
</reference>
<dbReference type="Proteomes" id="UP001227192">
    <property type="component" value="Unassembled WGS sequence"/>
</dbReference>
<proteinExistence type="predicted"/>
<sequence>MHRRDVADKSGGTDTRGEKRREEREKKVGGDLEWRNVMGKEALRDYKSEWRTVDACPFWFSGSTETEPPWFSTSFPTSEASPSNLRHSPPLCSHYLLVQFLL</sequence>
<feature type="compositionally biased region" description="Basic and acidic residues" evidence="1">
    <location>
        <begin position="15"/>
        <end position="29"/>
    </location>
</feature>
<organism evidence="2 3">
    <name type="scientific">Penicillium thymicola</name>
    <dbReference type="NCBI Taxonomy" id="293382"/>
    <lineage>
        <taxon>Eukaryota</taxon>
        <taxon>Fungi</taxon>
        <taxon>Dikarya</taxon>
        <taxon>Ascomycota</taxon>
        <taxon>Pezizomycotina</taxon>
        <taxon>Eurotiomycetes</taxon>
        <taxon>Eurotiomycetidae</taxon>
        <taxon>Eurotiales</taxon>
        <taxon>Aspergillaceae</taxon>
        <taxon>Penicillium</taxon>
    </lineage>
</organism>
<evidence type="ECO:0000313" key="3">
    <source>
        <dbReference type="Proteomes" id="UP001227192"/>
    </source>
</evidence>
<dbReference type="EMBL" id="LACB01000722">
    <property type="protein sequence ID" value="KAJ9481635.1"/>
    <property type="molecule type" value="Genomic_DNA"/>
</dbReference>
<feature type="region of interest" description="Disordered" evidence="1">
    <location>
        <begin position="66"/>
        <end position="86"/>
    </location>
</feature>
<evidence type="ECO:0000313" key="2">
    <source>
        <dbReference type="EMBL" id="KAJ9481635.1"/>
    </source>
</evidence>
<reference evidence="2" key="1">
    <citation type="submission" date="2015-06" db="EMBL/GenBank/DDBJ databases">
        <authorList>
            <person name="Nguyen H."/>
        </authorList>
    </citation>
    <scope>NUCLEOTIDE SEQUENCE</scope>
    <source>
        <strain evidence="2">DAOM 180753</strain>
    </source>
</reference>
<accession>A0AAI9X2N5</accession>
<dbReference type="AlphaFoldDB" id="A0AAI9X2N5"/>
<evidence type="ECO:0000256" key="1">
    <source>
        <dbReference type="SAM" id="MobiDB-lite"/>
    </source>
</evidence>
<keyword evidence="3" id="KW-1185">Reference proteome</keyword>
<comment type="caution">
    <text evidence="2">The sequence shown here is derived from an EMBL/GenBank/DDBJ whole genome shotgun (WGS) entry which is preliminary data.</text>
</comment>